<gene>
    <name evidence="1" type="ORF">OBRU01_03595</name>
</gene>
<accession>A0A0L7LBH1</accession>
<dbReference type="AlphaFoldDB" id="A0A0L7LBH1"/>
<evidence type="ECO:0000313" key="1">
    <source>
        <dbReference type="EMBL" id="KOB72837.1"/>
    </source>
</evidence>
<organism evidence="1 2">
    <name type="scientific">Operophtera brumata</name>
    <name type="common">Winter moth</name>
    <name type="synonym">Phalaena brumata</name>
    <dbReference type="NCBI Taxonomy" id="104452"/>
    <lineage>
        <taxon>Eukaryota</taxon>
        <taxon>Metazoa</taxon>
        <taxon>Ecdysozoa</taxon>
        <taxon>Arthropoda</taxon>
        <taxon>Hexapoda</taxon>
        <taxon>Insecta</taxon>
        <taxon>Pterygota</taxon>
        <taxon>Neoptera</taxon>
        <taxon>Endopterygota</taxon>
        <taxon>Lepidoptera</taxon>
        <taxon>Glossata</taxon>
        <taxon>Ditrysia</taxon>
        <taxon>Geometroidea</taxon>
        <taxon>Geometridae</taxon>
        <taxon>Larentiinae</taxon>
        <taxon>Operophtera</taxon>
    </lineage>
</organism>
<protein>
    <submittedName>
        <fullName evidence="1">SARTTc1 ORF2 protein</fullName>
    </submittedName>
</protein>
<sequence length="207" mass="24854">MPRARPTKRRVVYWWSEELTQLREACLRARRLYTRARRRRRALAEETDRAYEVYRGATKELQGAIAKAKSRSWSELLEGLDRDPWGRPYKTVLRKLRPWVPPLTETLDPHTEREITSTTDLRRYAGMLRHATWTKGFFERSVLLSRSFLFYNAIVLRHTLRETRKRHKVATSRYIDRYVVLRINKVSQSGRWPYSHFCKSVALFRVN</sequence>
<dbReference type="EMBL" id="JTDY01001805">
    <property type="protein sequence ID" value="KOB72837.1"/>
    <property type="molecule type" value="Genomic_DNA"/>
</dbReference>
<comment type="caution">
    <text evidence="1">The sequence shown here is derived from an EMBL/GenBank/DDBJ whole genome shotgun (WGS) entry which is preliminary data.</text>
</comment>
<reference evidence="1 2" key="1">
    <citation type="journal article" date="2015" name="Genome Biol. Evol.">
        <title>The genome of winter moth (Operophtera brumata) provides a genomic perspective on sexual dimorphism and phenology.</title>
        <authorList>
            <person name="Derks M.F."/>
            <person name="Smit S."/>
            <person name="Salis L."/>
            <person name="Schijlen E."/>
            <person name="Bossers A."/>
            <person name="Mateman C."/>
            <person name="Pijl A.S."/>
            <person name="de Ridder D."/>
            <person name="Groenen M.A."/>
            <person name="Visser M.E."/>
            <person name="Megens H.J."/>
        </authorList>
    </citation>
    <scope>NUCLEOTIDE SEQUENCE [LARGE SCALE GENOMIC DNA]</scope>
    <source>
        <strain evidence="1">WM2013NL</strain>
        <tissue evidence="1">Head and thorax</tissue>
    </source>
</reference>
<evidence type="ECO:0000313" key="2">
    <source>
        <dbReference type="Proteomes" id="UP000037510"/>
    </source>
</evidence>
<keyword evidence="2" id="KW-1185">Reference proteome</keyword>
<dbReference type="Proteomes" id="UP000037510">
    <property type="component" value="Unassembled WGS sequence"/>
</dbReference>
<proteinExistence type="predicted"/>
<name>A0A0L7LBH1_OPEBR</name>